<dbReference type="PANTHER" id="PTHR28008:SF1">
    <property type="entry name" value="DOMAIN PROTEIN, PUTATIVE (AFU_ORTHOLOGUE AFUA_3G10980)-RELATED"/>
    <property type="match status" value="1"/>
</dbReference>
<feature type="transmembrane region" description="Helical" evidence="1">
    <location>
        <begin position="91"/>
        <end position="111"/>
    </location>
</feature>
<protein>
    <recommendedName>
        <fullName evidence="4">VanZ family protein</fullName>
    </recommendedName>
</protein>
<evidence type="ECO:0000313" key="2">
    <source>
        <dbReference type="EMBL" id="GLQ20693.1"/>
    </source>
</evidence>
<accession>A0ABQ5V1K9</accession>
<name>A0ABQ5V1K9_9PROT</name>
<comment type="caution">
    <text evidence="2">The sequence shown here is derived from an EMBL/GenBank/DDBJ whole genome shotgun (WGS) entry which is preliminary data.</text>
</comment>
<evidence type="ECO:0008006" key="4">
    <source>
        <dbReference type="Google" id="ProtNLM"/>
    </source>
</evidence>
<sequence>MIWVFRILAVAVATVILVLSLQPFTGSLGVNHADKVQHLLAYGLLAGLMALGWPRCRPVWIVAIAALFGLGVELAQGVMSQGRTASGLDALANLIGALLASFALPRARSLLRRRNERMR</sequence>
<reference evidence="2" key="2">
    <citation type="submission" date="2023-01" db="EMBL/GenBank/DDBJ databases">
        <title>Draft genome sequence of Algimonas porphyrae strain NBRC 108216.</title>
        <authorList>
            <person name="Sun Q."/>
            <person name="Mori K."/>
        </authorList>
    </citation>
    <scope>NUCLEOTIDE SEQUENCE</scope>
    <source>
        <strain evidence="2">NBRC 108216</strain>
    </source>
</reference>
<dbReference type="RefSeq" id="WP_284371466.1">
    <property type="nucleotide sequence ID" value="NZ_BSNJ01000003.1"/>
</dbReference>
<dbReference type="PANTHER" id="PTHR28008">
    <property type="entry name" value="DOMAIN PROTEIN, PUTATIVE (AFU_ORTHOLOGUE AFUA_3G10980)-RELATED"/>
    <property type="match status" value="1"/>
</dbReference>
<keyword evidence="1" id="KW-0812">Transmembrane</keyword>
<keyword evidence="1" id="KW-0472">Membrane</keyword>
<feature type="transmembrane region" description="Helical" evidence="1">
    <location>
        <begin position="36"/>
        <end position="53"/>
    </location>
</feature>
<feature type="transmembrane region" description="Helical" evidence="1">
    <location>
        <begin position="60"/>
        <end position="79"/>
    </location>
</feature>
<evidence type="ECO:0000313" key="3">
    <source>
        <dbReference type="Proteomes" id="UP001161390"/>
    </source>
</evidence>
<organism evidence="2 3">
    <name type="scientific">Algimonas porphyrae</name>
    <dbReference type="NCBI Taxonomy" id="1128113"/>
    <lineage>
        <taxon>Bacteria</taxon>
        <taxon>Pseudomonadati</taxon>
        <taxon>Pseudomonadota</taxon>
        <taxon>Alphaproteobacteria</taxon>
        <taxon>Maricaulales</taxon>
        <taxon>Robiginitomaculaceae</taxon>
        <taxon>Algimonas</taxon>
    </lineage>
</organism>
<reference evidence="2" key="1">
    <citation type="journal article" date="2014" name="Int. J. Syst. Evol. Microbiol.">
        <title>Complete genome of a new Firmicutes species belonging to the dominant human colonic microbiota ('Ruminococcus bicirculans') reveals two chromosomes and a selective capacity to utilize plant glucans.</title>
        <authorList>
            <consortium name="NISC Comparative Sequencing Program"/>
            <person name="Wegmann U."/>
            <person name="Louis P."/>
            <person name="Goesmann A."/>
            <person name="Henrissat B."/>
            <person name="Duncan S.H."/>
            <person name="Flint H.J."/>
        </authorList>
    </citation>
    <scope>NUCLEOTIDE SEQUENCE</scope>
    <source>
        <strain evidence="2">NBRC 108216</strain>
    </source>
</reference>
<proteinExistence type="predicted"/>
<evidence type="ECO:0000256" key="1">
    <source>
        <dbReference type="SAM" id="Phobius"/>
    </source>
</evidence>
<keyword evidence="1" id="KW-1133">Transmembrane helix</keyword>
<dbReference type="EMBL" id="BSNJ01000003">
    <property type="protein sequence ID" value="GLQ20693.1"/>
    <property type="molecule type" value="Genomic_DNA"/>
</dbReference>
<keyword evidence="3" id="KW-1185">Reference proteome</keyword>
<gene>
    <name evidence="2" type="ORF">GCM10007854_16480</name>
</gene>
<dbReference type="Proteomes" id="UP001161390">
    <property type="component" value="Unassembled WGS sequence"/>
</dbReference>